<dbReference type="EMBL" id="CACTIH010000120">
    <property type="protein sequence ID" value="CAA2954638.1"/>
    <property type="molecule type" value="Genomic_DNA"/>
</dbReference>
<keyword evidence="2" id="KW-1185">Reference proteome</keyword>
<protein>
    <submittedName>
        <fullName evidence="1">Uncharacterized protein</fullName>
    </submittedName>
</protein>
<name>A0A8S0PKG9_OLEEU</name>
<accession>A0A8S0PKG9</accession>
<reference evidence="1 2" key="1">
    <citation type="submission" date="2019-12" db="EMBL/GenBank/DDBJ databases">
        <authorList>
            <person name="Alioto T."/>
            <person name="Alioto T."/>
            <person name="Gomez Garrido J."/>
        </authorList>
    </citation>
    <scope>NUCLEOTIDE SEQUENCE [LARGE SCALE GENOMIC DNA]</scope>
</reference>
<proteinExistence type="predicted"/>
<evidence type="ECO:0000313" key="1">
    <source>
        <dbReference type="EMBL" id="CAA2954638.1"/>
    </source>
</evidence>
<dbReference type="Gramene" id="OE9A036949T1">
    <property type="protein sequence ID" value="OE9A036949C1"/>
    <property type="gene ID" value="OE9A036949"/>
</dbReference>
<dbReference type="Proteomes" id="UP000594638">
    <property type="component" value="Unassembled WGS sequence"/>
</dbReference>
<comment type="caution">
    <text evidence="1">The sequence shown here is derived from an EMBL/GenBank/DDBJ whole genome shotgun (WGS) entry which is preliminary data.</text>
</comment>
<gene>
    <name evidence="1" type="ORF">OLEA9_A036949</name>
</gene>
<sequence>MVTVRHPEMMTAMGSQEVITMATIVRIAMVTTVRILVSLPPLRRHRFLHEWRGEVEELLLDQRILFEMRLRSVKLEIEQHVTFECTRLREFIASLVAPPPPTTSSCLTGAIVEPDASGCSPQDGAYGPPCTDEGELLVGTEDLPEGADIVPCPDVEHEPALTSGCGQRFRVRQLQRHRWRRCCR</sequence>
<dbReference type="AlphaFoldDB" id="A0A8S0PKG9"/>
<evidence type="ECO:0000313" key="2">
    <source>
        <dbReference type="Proteomes" id="UP000594638"/>
    </source>
</evidence>
<organism evidence="1 2">
    <name type="scientific">Olea europaea subsp. europaea</name>
    <dbReference type="NCBI Taxonomy" id="158383"/>
    <lineage>
        <taxon>Eukaryota</taxon>
        <taxon>Viridiplantae</taxon>
        <taxon>Streptophyta</taxon>
        <taxon>Embryophyta</taxon>
        <taxon>Tracheophyta</taxon>
        <taxon>Spermatophyta</taxon>
        <taxon>Magnoliopsida</taxon>
        <taxon>eudicotyledons</taxon>
        <taxon>Gunneridae</taxon>
        <taxon>Pentapetalae</taxon>
        <taxon>asterids</taxon>
        <taxon>lamiids</taxon>
        <taxon>Lamiales</taxon>
        <taxon>Oleaceae</taxon>
        <taxon>Oleeae</taxon>
        <taxon>Olea</taxon>
    </lineage>
</organism>